<feature type="transmembrane region" description="Helical" evidence="7">
    <location>
        <begin position="64"/>
        <end position="85"/>
    </location>
</feature>
<dbReference type="Proteomes" id="UP000663801">
    <property type="component" value="Unassembled WGS sequence"/>
</dbReference>
<evidence type="ECO:0000256" key="1">
    <source>
        <dbReference type="ARBA" id="ARBA00004651"/>
    </source>
</evidence>
<sequence length="150" mass="15407">MATSTVSRITAPALNTVRTDVALLIGRVVVGVVFIAHGWQKLVTNGMPATVDGFTAMGIPLPELSAWFTALVEVVGGAALVLGLLVPLAGLLLAVVSGGALAFVHLENGLFAADGGYELVLVLLAASLMLAGLGSGRFALDPMVFGRRRR</sequence>
<dbReference type="InterPro" id="IPR032808">
    <property type="entry name" value="DoxX"/>
</dbReference>
<proteinExistence type="inferred from homology"/>
<comment type="caution">
    <text evidence="8">The sequence shown here is derived from an EMBL/GenBank/DDBJ whole genome shotgun (WGS) entry which is preliminary data.</text>
</comment>
<feature type="transmembrane region" description="Helical" evidence="7">
    <location>
        <begin position="119"/>
        <end position="140"/>
    </location>
</feature>
<reference evidence="8" key="1">
    <citation type="submission" date="2021-01" db="EMBL/GenBank/DDBJ databases">
        <title>KCTC 19127 draft genome.</title>
        <authorList>
            <person name="An D."/>
        </authorList>
    </citation>
    <scope>NUCLEOTIDE SEQUENCE</scope>
    <source>
        <strain evidence="8">KCTC 19127</strain>
    </source>
</reference>
<organism evidence="8 9">
    <name type="scientific">Nakamurella flavida</name>
    <dbReference type="NCBI Taxonomy" id="363630"/>
    <lineage>
        <taxon>Bacteria</taxon>
        <taxon>Bacillati</taxon>
        <taxon>Actinomycetota</taxon>
        <taxon>Actinomycetes</taxon>
        <taxon>Nakamurellales</taxon>
        <taxon>Nakamurellaceae</taxon>
        <taxon>Nakamurella</taxon>
    </lineage>
</organism>
<evidence type="ECO:0000256" key="2">
    <source>
        <dbReference type="ARBA" id="ARBA00006679"/>
    </source>
</evidence>
<evidence type="ECO:0000256" key="6">
    <source>
        <dbReference type="ARBA" id="ARBA00023136"/>
    </source>
</evidence>
<dbReference type="AlphaFoldDB" id="A0A938YI41"/>
<dbReference type="Pfam" id="PF07681">
    <property type="entry name" value="DoxX"/>
    <property type="match status" value="1"/>
</dbReference>
<accession>A0A938YI41</accession>
<comment type="subcellular location">
    <subcellularLocation>
        <location evidence="1">Cell membrane</location>
        <topology evidence="1">Multi-pass membrane protein</topology>
    </subcellularLocation>
</comment>
<evidence type="ECO:0000256" key="4">
    <source>
        <dbReference type="ARBA" id="ARBA00022692"/>
    </source>
</evidence>
<dbReference type="PANTHER" id="PTHR33452:SF1">
    <property type="entry name" value="INNER MEMBRANE PROTEIN YPHA-RELATED"/>
    <property type="match status" value="1"/>
</dbReference>
<keyword evidence="5 7" id="KW-1133">Transmembrane helix</keyword>
<protein>
    <submittedName>
        <fullName evidence="8">DoxX family protein</fullName>
    </submittedName>
</protein>
<dbReference type="PANTHER" id="PTHR33452">
    <property type="entry name" value="OXIDOREDUCTASE CATD-RELATED"/>
    <property type="match status" value="1"/>
</dbReference>
<dbReference type="EMBL" id="JAERWL010000007">
    <property type="protein sequence ID" value="MBM9476347.1"/>
    <property type="molecule type" value="Genomic_DNA"/>
</dbReference>
<evidence type="ECO:0000313" key="8">
    <source>
        <dbReference type="EMBL" id="MBM9476347.1"/>
    </source>
</evidence>
<comment type="similarity">
    <text evidence="2">Belongs to the DoxX family.</text>
</comment>
<feature type="transmembrane region" description="Helical" evidence="7">
    <location>
        <begin position="21"/>
        <end position="39"/>
    </location>
</feature>
<dbReference type="InterPro" id="IPR051907">
    <property type="entry name" value="DoxX-like_oxidoreductase"/>
</dbReference>
<name>A0A938YI41_9ACTN</name>
<gene>
    <name evidence="8" type="ORF">JL107_07840</name>
</gene>
<dbReference type="RefSeq" id="WP_205256465.1">
    <property type="nucleotide sequence ID" value="NZ_BAAAPV010000001.1"/>
</dbReference>
<evidence type="ECO:0000256" key="5">
    <source>
        <dbReference type="ARBA" id="ARBA00022989"/>
    </source>
</evidence>
<feature type="transmembrane region" description="Helical" evidence="7">
    <location>
        <begin position="92"/>
        <end position="113"/>
    </location>
</feature>
<evidence type="ECO:0000256" key="7">
    <source>
        <dbReference type="SAM" id="Phobius"/>
    </source>
</evidence>
<keyword evidence="6 7" id="KW-0472">Membrane</keyword>
<dbReference type="GO" id="GO:0005886">
    <property type="term" value="C:plasma membrane"/>
    <property type="evidence" value="ECO:0007669"/>
    <property type="project" value="UniProtKB-SubCell"/>
</dbReference>
<keyword evidence="4 7" id="KW-0812">Transmembrane</keyword>
<keyword evidence="9" id="KW-1185">Reference proteome</keyword>
<evidence type="ECO:0000256" key="3">
    <source>
        <dbReference type="ARBA" id="ARBA00022475"/>
    </source>
</evidence>
<keyword evidence="3" id="KW-1003">Cell membrane</keyword>
<evidence type="ECO:0000313" key="9">
    <source>
        <dbReference type="Proteomes" id="UP000663801"/>
    </source>
</evidence>